<dbReference type="InterPro" id="IPR027417">
    <property type="entry name" value="P-loop_NTPase"/>
</dbReference>
<evidence type="ECO:0000259" key="3">
    <source>
        <dbReference type="Pfam" id="PF12696"/>
    </source>
</evidence>
<dbReference type="InterPro" id="IPR051162">
    <property type="entry name" value="T4SS_component"/>
</dbReference>
<gene>
    <name evidence="4" type="ORF">ERS370000_05421</name>
</gene>
<protein>
    <submittedName>
        <fullName evidence="4">Type IV secretory pathway, VirD4 components</fullName>
    </submittedName>
</protein>
<dbReference type="SUPFAM" id="SSF52540">
    <property type="entry name" value="P-loop containing nucleoside triphosphate hydrolases"/>
    <property type="match status" value="1"/>
</dbReference>
<dbReference type="Proteomes" id="UP000044098">
    <property type="component" value="Unassembled WGS sequence"/>
</dbReference>
<keyword evidence="2" id="KW-0812">Transmembrane</keyword>
<keyword evidence="2" id="KW-1133">Transmembrane helix</keyword>
<dbReference type="Gene3D" id="3.40.50.300">
    <property type="entry name" value="P-loop containing nucleotide triphosphate hydrolases"/>
    <property type="match status" value="2"/>
</dbReference>
<evidence type="ECO:0000313" key="5">
    <source>
        <dbReference type="Proteomes" id="UP000044098"/>
    </source>
</evidence>
<feature type="region of interest" description="Disordered" evidence="1">
    <location>
        <begin position="718"/>
        <end position="745"/>
    </location>
</feature>
<accession>A0AAD2QE84</accession>
<keyword evidence="2" id="KW-0472">Membrane</keyword>
<dbReference type="Pfam" id="PF12696">
    <property type="entry name" value="TraG-D_C"/>
    <property type="match status" value="1"/>
</dbReference>
<reference evidence="4 5" key="1">
    <citation type="submission" date="2015-09" db="EMBL/GenBank/DDBJ databases">
        <authorList>
            <consortium name="Pathogen Informatics"/>
        </authorList>
    </citation>
    <scope>NUCLEOTIDE SEQUENCE [LARGE SCALE GENOMIC DNA]</scope>
    <source>
        <strain evidence="4 5">2789STDY5608625</strain>
    </source>
</reference>
<dbReference type="PANTHER" id="PTHR30121:SF6">
    <property type="entry name" value="SLR6007 PROTEIN"/>
    <property type="match status" value="1"/>
</dbReference>
<organism evidence="4 5">
    <name type="scientific">Achromobacter aegrifaciens</name>
    <dbReference type="NCBI Taxonomy" id="1287736"/>
    <lineage>
        <taxon>Bacteria</taxon>
        <taxon>Pseudomonadati</taxon>
        <taxon>Pseudomonadota</taxon>
        <taxon>Betaproteobacteria</taxon>
        <taxon>Burkholderiales</taxon>
        <taxon>Alcaligenaceae</taxon>
        <taxon>Achromobacter</taxon>
    </lineage>
</organism>
<proteinExistence type="predicted"/>
<dbReference type="AlphaFoldDB" id="A0AAD2QE84"/>
<dbReference type="PANTHER" id="PTHR30121">
    <property type="entry name" value="UNCHARACTERIZED PROTEIN YJGR-RELATED"/>
    <property type="match status" value="1"/>
</dbReference>
<sequence length="954" mass="103429">MSHQVETRHEIPIHKRVVDVRPTMDKVLEWLTVNRHFALLLIGTASLMLMAPILAPGIFALYLFVHFLVSTLRKRLPYRYPAFVGGKPFFDPVTGKQGDGIGLIGSVRSTSPYEDFEQAWVGDDGFRRHWGIFGSTGSGKTETLKGIMFNALCWGSGFFVADGKADNKLPTDGYTMCRAFGRDHSILYLNFLLGGRSPQEVARSRTKIGNGLAPFYDVDADTGTQMGINLLHKAEGDGKSWQEKAINVWRVLVVALFYKRDTQGMTISVSTLIEYLALPKFEELYIEGYDEAQKNRGQWSYGFVGVKTYLDSGCPGYRVDRLLKKHGRGQATPANGAEQAAPPGRGPSKGGAPASEASLEQENIAFEQHSYRINQLMPVLNLLDKTYSHIFSKTYPEIDMVDVALHNRVLFMLIPSLEKSSQEAENLGKLAIACLRVMMAKNLGAGVEGSYEKLLGSKATNAPYPFPAALDELGYYFSDGIAVMFAQARSLGISMIAMAQDTEKLTEGNRAAEAGAMLGNTVNKLFQKIDDAKKTYELAAALIGKAWVATVGGFERGELGWRRNRDLSVQQVDRVSFEEMNRMKQGEAIMISDGVLRRIRTLYVGDWLKKLNNQAFHVNRFLQVHKPSRDNVRAISMAVPSAKVESEFDGGVRLLRILRGEESPRGEVTRVAMIEAVSQAASRIPKSVVGIERGVLLYQAACSALGLSSAFPSDWSSIAPETSAPPKGEGDDLRSNEAGSGSRSARFAVRPELAAELAGPIEDDPYAPPDPMALIRKAGPAVLGPLGGFAAIAAADVPAPLTIAPDLPTSSSALDQGLPMGASVWDMVPLDDVAVDIEPDSMPGSEDAAFIADSLMQAHNMLLTPRSDDGTVVGVEQGSLDGLARVEGVLGNPEPELGAHTMQKVVSVATTPDTVAREQISLQDVDDFFDNLERQATPNGLPLDGQADALNAGS</sequence>
<comment type="caution">
    <text evidence="4">The sequence shown here is derived from an EMBL/GenBank/DDBJ whole genome shotgun (WGS) entry which is preliminary data.</text>
</comment>
<dbReference type="EMBL" id="CYTK01000012">
    <property type="protein sequence ID" value="CUJ70927.1"/>
    <property type="molecule type" value="Genomic_DNA"/>
</dbReference>
<feature type="region of interest" description="Disordered" evidence="1">
    <location>
        <begin position="328"/>
        <end position="358"/>
    </location>
</feature>
<evidence type="ECO:0000256" key="1">
    <source>
        <dbReference type="SAM" id="MobiDB-lite"/>
    </source>
</evidence>
<feature type="domain" description="TraD/TraG TraM recognition site" evidence="3">
    <location>
        <begin position="469"/>
        <end position="583"/>
    </location>
</feature>
<evidence type="ECO:0000256" key="2">
    <source>
        <dbReference type="SAM" id="Phobius"/>
    </source>
</evidence>
<evidence type="ECO:0000313" key="4">
    <source>
        <dbReference type="EMBL" id="CUJ70927.1"/>
    </source>
</evidence>
<dbReference type="RefSeq" id="WP_054458023.1">
    <property type="nucleotide sequence ID" value="NZ_CYTK01000012.1"/>
</dbReference>
<name>A0AAD2QE84_ACHAE</name>
<dbReference type="InterPro" id="IPR032689">
    <property type="entry name" value="TraG-D_C"/>
</dbReference>
<feature type="transmembrane region" description="Helical" evidence="2">
    <location>
        <begin position="37"/>
        <end position="69"/>
    </location>
</feature>